<feature type="domain" description="PAC" evidence="2">
    <location>
        <begin position="452"/>
        <end position="503"/>
    </location>
</feature>
<dbReference type="SMART" id="SM00267">
    <property type="entry name" value="GGDEF"/>
    <property type="match status" value="1"/>
</dbReference>
<dbReference type="NCBIfam" id="TIGR00254">
    <property type="entry name" value="GGDEF"/>
    <property type="match status" value="1"/>
</dbReference>
<dbReference type="InterPro" id="IPR000160">
    <property type="entry name" value="GGDEF_dom"/>
</dbReference>
<sequence>MKEQDYREIVCGLPVAYAYQKMLFHNGRAVDYLLLDVNEKMASMIGRKEDDIVGQRMQDVLDTGSQHYGWVKEYEKIIKKGIPASFERYSVPFRKWFRVQVTPHDEAAFSVVFVDVTKEKKQIESLDTFFTGNLGLLSRMDKRSRILEVNPEWTAVSGYEEHELIGRPMVTLLHPDDKKETLKKFLNVSQGRPVRSHVARLRTRSGSYRYIEWHAYENDGSIYTTSHDITDRWRKEYEIHRREALLENLTDQVPGGIYQLRIDAEETFSFPHYSAEFLEIFHVKEEEMLEDAMHIFDKIHPEDYEHTMASIFLSKKRGAIWKLEFRLELEGGHERWVRGRSKPTFFEDGSVVWHGHVADVTEEKRQEMLLKDSEERMRRLFSQVPGMLYQFDVHENGTYEFSVTSKGIWDLIEVTPWEAYYQVEKVFNRIHPDDKERVMTTVQACAEKELVWAEDYRVIHPVKGMRWVRGNANPKRIGKGTVRFYGYIYDITELREKEEALHAREELLSELTSRVPGMIYQLFSPAAGEYRFTAAAGGISDILESDVKAGEITEVDVMSLIYEEDRQHMLEAMEKSRHELSQFDEIFRITLPGSGRKKWVRATSTPERISGGTRWSGYLNDVDEQKQNEMALMESEQRYRELAEKMEEMAYHDPLTGLPNRRLLFDRLDQQMLQCQRTGKKLGLLFIDLDNFKRINDRHGHDTGDSLLVHVAAHLKQAVRRTDTVARMAGDEFLVVFTNLEEEAQLKAAVANLMNVFQSFTDADGSRIHVAASVGAVLYPDHGSNVEELLSRADKAMYNIKRREKNNFTIYEPGMEFSE</sequence>
<dbReference type="InterPro" id="IPR001610">
    <property type="entry name" value="PAC"/>
</dbReference>
<dbReference type="InterPro" id="IPR000700">
    <property type="entry name" value="PAS-assoc_C"/>
</dbReference>
<evidence type="ECO:0000259" key="2">
    <source>
        <dbReference type="PROSITE" id="PS50113"/>
    </source>
</evidence>
<dbReference type="RefSeq" id="WP_105958339.1">
    <property type="nucleotide sequence ID" value="NZ_PVNS01000004.1"/>
</dbReference>
<dbReference type="Pfam" id="PF13426">
    <property type="entry name" value="PAS_9"/>
    <property type="match status" value="1"/>
</dbReference>
<keyword evidence="5" id="KW-1185">Reference proteome</keyword>
<evidence type="ECO:0008006" key="6">
    <source>
        <dbReference type="Google" id="ProtNLM"/>
    </source>
</evidence>
<dbReference type="CDD" id="cd00130">
    <property type="entry name" value="PAS"/>
    <property type="match status" value="2"/>
</dbReference>
<dbReference type="NCBIfam" id="TIGR00229">
    <property type="entry name" value="sensory_box"/>
    <property type="match status" value="1"/>
</dbReference>
<feature type="domain" description="GGDEF" evidence="3">
    <location>
        <begin position="680"/>
        <end position="813"/>
    </location>
</feature>
<dbReference type="Pfam" id="PF00990">
    <property type="entry name" value="GGDEF"/>
    <property type="match status" value="1"/>
</dbReference>
<dbReference type="Gene3D" id="3.30.70.270">
    <property type="match status" value="1"/>
</dbReference>
<evidence type="ECO:0000259" key="1">
    <source>
        <dbReference type="PROSITE" id="PS50112"/>
    </source>
</evidence>
<dbReference type="InterPro" id="IPR013655">
    <property type="entry name" value="PAS_fold_3"/>
</dbReference>
<feature type="domain" description="PAS" evidence="1">
    <location>
        <begin position="242"/>
        <end position="318"/>
    </location>
</feature>
<reference evidence="4 5" key="1">
    <citation type="submission" date="2018-03" db="EMBL/GenBank/DDBJ databases">
        <title>Bacillus urumqiensis sp. nov., a moderately haloalkaliphilic bacterium isolated from a salt lake.</title>
        <authorList>
            <person name="Zhao B."/>
            <person name="Liao Z."/>
        </authorList>
    </citation>
    <scope>NUCLEOTIDE SEQUENCE [LARGE SCALE GENOMIC DNA]</scope>
    <source>
        <strain evidence="4 5">BZ-SZ-XJ18</strain>
    </source>
</reference>
<dbReference type="SMART" id="SM00086">
    <property type="entry name" value="PAC"/>
    <property type="match status" value="4"/>
</dbReference>
<dbReference type="InterPro" id="IPR029787">
    <property type="entry name" value="Nucleotide_cyclase"/>
</dbReference>
<dbReference type="InterPro" id="IPR052155">
    <property type="entry name" value="Biofilm_reg_signaling"/>
</dbReference>
<dbReference type="PROSITE" id="PS50887">
    <property type="entry name" value="GGDEF"/>
    <property type="match status" value="1"/>
</dbReference>
<evidence type="ECO:0000313" key="4">
    <source>
        <dbReference type="EMBL" id="PRO66148.1"/>
    </source>
</evidence>
<dbReference type="FunFam" id="3.30.70.270:FF:000001">
    <property type="entry name" value="Diguanylate cyclase domain protein"/>
    <property type="match status" value="1"/>
</dbReference>
<dbReference type="EMBL" id="PVNS01000004">
    <property type="protein sequence ID" value="PRO66148.1"/>
    <property type="molecule type" value="Genomic_DNA"/>
</dbReference>
<dbReference type="CDD" id="cd01949">
    <property type="entry name" value="GGDEF"/>
    <property type="match status" value="1"/>
</dbReference>
<dbReference type="PANTHER" id="PTHR44757">
    <property type="entry name" value="DIGUANYLATE CYCLASE DGCP"/>
    <property type="match status" value="1"/>
</dbReference>
<dbReference type="Pfam" id="PF08447">
    <property type="entry name" value="PAS_3"/>
    <property type="match status" value="3"/>
</dbReference>
<dbReference type="InterPro" id="IPR035965">
    <property type="entry name" value="PAS-like_dom_sf"/>
</dbReference>
<dbReference type="SUPFAM" id="SSF55785">
    <property type="entry name" value="PYP-like sensor domain (PAS domain)"/>
    <property type="match status" value="5"/>
</dbReference>
<dbReference type="Gene3D" id="3.30.450.20">
    <property type="entry name" value="PAS domain"/>
    <property type="match status" value="5"/>
</dbReference>
<dbReference type="InterPro" id="IPR043128">
    <property type="entry name" value="Rev_trsase/Diguanyl_cyclase"/>
</dbReference>
<dbReference type="PROSITE" id="PS50113">
    <property type="entry name" value="PAC"/>
    <property type="match status" value="2"/>
</dbReference>
<dbReference type="PANTHER" id="PTHR44757:SF2">
    <property type="entry name" value="BIOFILM ARCHITECTURE MAINTENANCE PROTEIN MBAA"/>
    <property type="match status" value="1"/>
</dbReference>
<dbReference type="OrthoDB" id="9759607at2"/>
<proteinExistence type="predicted"/>
<protein>
    <recommendedName>
        <fullName evidence="6">PAS domain S-box protein</fullName>
    </recommendedName>
</protein>
<evidence type="ECO:0000313" key="5">
    <source>
        <dbReference type="Proteomes" id="UP000243650"/>
    </source>
</evidence>
<dbReference type="Proteomes" id="UP000243650">
    <property type="component" value="Unassembled WGS sequence"/>
</dbReference>
<dbReference type="SUPFAM" id="SSF55073">
    <property type="entry name" value="Nucleotide cyclase"/>
    <property type="match status" value="1"/>
</dbReference>
<feature type="domain" description="PAC" evidence="2">
    <location>
        <begin position="321"/>
        <end position="372"/>
    </location>
</feature>
<organism evidence="4 5">
    <name type="scientific">Alkalicoccus urumqiensis</name>
    <name type="common">Bacillus urumqiensis</name>
    <dbReference type="NCBI Taxonomy" id="1548213"/>
    <lineage>
        <taxon>Bacteria</taxon>
        <taxon>Bacillati</taxon>
        <taxon>Bacillota</taxon>
        <taxon>Bacilli</taxon>
        <taxon>Bacillales</taxon>
        <taxon>Bacillaceae</taxon>
        <taxon>Alkalicoccus</taxon>
    </lineage>
</organism>
<comment type="caution">
    <text evidence="4">The sequence shown here is derived from an EMBL/GenBank/DDBJ whole genome shotgun (WGS) entry which is preliminary data.</text>
</comment>
<dbReference type="InterPro" id="IPR000014">
    <property type="entry name" value="PAS"/>
</dbReference>
<gene>
    <name evidence="4" type="ORF">C6I21_04930</name>
</gene>
<dbReference type="SMART" id="SM00091">
    <property type="entry name" value="PAS"/>
    <property type="match status" value="4"/>
</dbReference>
<name>A0A2P6MIR6_ALKUR</name>
<dbReference type="AlphaFoldDB" id="A0A2P6MIR6"/>
<dbReference type="PROSITE" id="PS50112">
    <property type="entry name" value="PAS"/>
    <property type="match status" value="2"/>
</dbReference>
<accession>A0A2P6MIR6</accession>
<evidence type="ECO:0000259" key="3">
    <source>
        <dbReference type="PROSITE" id="PS50887"/>
    </source>
</evidence>
<feature type="domain" description="PAS" evidence="1">
    <location>
        <begin position="140"/>
        <end position="192"/>
    </location>
</feature>